<dbReference type="SMART" id="SM00921">
    <property type="entry name" value="MHC_II_beta"/>
    <property type="match status" value="1"/>
</dbReference>
<name>A0AAN8MGV7_9TELE</name>
<keyword evidence="2 6" id="KW-0812">Transmembrane</keyword>
<feature type="domain" description="Ig-like" evidence="8">
    <location>
        <begin position="116"/>
        <end position="205"/>
    </location>
</feature>
<dbReference type="SUPFAM" id="SSF54452">
    <property type="entry name" value="MHC antigen-recognition domain"/>
    <property type="match status" value="1"/>
</dbReference>
<keyword evidence="6" id="KW-0472">Membrane</keyword>
<dbReference type="InterPro" id="IPR014745">
    <property type="entry name" value="MHC_II_a/b_N"/>
</dbReference>
<dbReference type="InterPro" id="IPR000353">
    <property type="entry name" value="MHC_II_b_N"/>
</dbReference>
<keyword evidence="5" id="KW-0325">Glycoprotein</keyword>
<dbReference type="GO" id="GO:0019882">
    <property type="term" value="P:antigen processing and presentation"/>
    <property type="evidence" value="ECO:0007669"/>
    <property type="project" value="InterPro"/>
</dbReference>
<gene>
    <name evidence="9" type="ORF">J4Q44_G00025670</name>
</gene>
<feature type="chain" id="PRO_5042975981" description="Ig-like domain-containing protein" evidence="7">
    <location>
        <begin position="24"/>
        <end position="261"/>
    </location>
</feature>
<dbReference type="GO" id="GO:0042613">
    <property type="term" value="C:MHC class II protein complex"/>
    <property type="evidence" value="ECO:0007669"/>
    <property type="project" value="InterPro"/>
</dbReference>
<evidence type="ECO:0000259" key="8">
    <source>
        <dbReference type="PROSITE" id="PS50835"/>
    </source>
</evidence>
<dbReference type="InterPro" id="IPR003597">
    <property type="entry name" value="Ig_C1-set"/>
</dbReference>
<dbReference type="SUPFAM" id="SSF48726">
    <property type="entry name" value="Immunoglobulin"/>
    <property type="match status" value="1"/>
</dbReference>
<keyword evidence="7" id="KW-0732">Signal</keyword>
<proteinExistence type="predicted"/>
<dbReference type="InterPro" id="IPR013783">
    <property type="entry name" value="Ig-like_fold"/>
</dbReference>
<dbReference type="AlphaFoldDB" id="A0AAN8MGV7"/>
<evidence type="ECO:0000256" key="3">
    <source>
        <dbReference type="ARBA" id="ARBA00022989"/>
    </source>
</evidence>
<reference evidence="9 10" key="1">
    <citation type="submission" date="2021-04" db="EMBL/GenBank/DDBJ databases">
        <authorList>
            <person name="De Guttry C."/>
            <person name="Zahm M."/>
            <person name="Klopp C."/>
            <person name="Cabau C."/>
            <person name="Louis A."/>
            <person name="Berthelot C."/>
            <person name="Parey E."/>
            <person name="Roest Crollius H."/>
            <person name="Montfort J."/>
            <person name="Robinson-Rechavi M."/>
            <person name="Bucao C."/>
            <person name="Bouchez O."/>
            <person name="Gislard M."/>
            <person name="Lluch J."/>
            <person name="Milhes M."/>
            <person name="Lampietro C."/>
            <person name="Lopez Roques C."/>
            <person name="Donnadieu C."/>
            <person name="Braasch I."/>
            <person name="Desvignes T."/>
            <person name="Postlethwait J."/>
            <person name="Bobe J."/>
            <person name="Wedekind C."/>
            <person name="Guiguen Y."/>
        </authorList>
    </citation>
    <scope>NUCLEOTIDE SEQUENCE [LARGE SCALE GENOMIC DNA]</scope>
    <source>
        <strain evidence="9">Cs_M1</strain>
        <tissue evidence="9">Blood</tissue>
    </source>
</reference>
<protein>
    <recommendedName>
        <fullName evidence="8">Ig-like domain-containing protein</fullName>
    </recommendedName>
</protein>
<dbReference type="GO" id="GO:0006955">
    <property type="term" value="P:immune response"/>
    <property type="evidence" value="ECO:0007669"/>
    <property type="project" value="InterPro"/>
</dbReference>
<feature type="transmembrane region" description="Helical" evidence="6">
    <location>
        <begin position="219"/>
        <end position="240"/>
    </location>
</feature>
<keyword evidence="4" id="KW-1015">Disulfide bond</keyword>
<evidence type="ECO:0000313" key="10">
    <source>
        <dbReference type="Proteomes" id="UP001356427"/>
    </source>
</evidence>
<comment type="caution">
    <text evidence="9">The sequence shown here is derived from an EMBL/GenBank/DDBJ whole genome shotgun (WGS) entry which is preliminary data.</text>
</comment>
<evidence type="ECO:0000256" key="1">
    <source>
        <dbReference type="ARBA" id="ARBA00004479"/>
    </source>
</evidence>
<evidence type="ECO:0000313" key="9">
    <source>
        <dbReference type="EMBL" id="KAK6326922.1"/>
    </source>
</evidence>
<organism evidence="9 10">
    <name type="scientific">Coregonus suidteri</name>
    <dbReference type="NCBI Taxonomy" id="861788"/>
    <lineage>
        <taxon>Eukaryota</taxon>
        <taxon>Metazoa</taxon>
        <taxon>Chordata</taxon>
        <taxon>Craniata</taxon>
        <taxon>Vertebrata</taxon>
        <taxon>Euteleostomi</taxon>
        <taxon>Actinopterygii</taxon>
        <taxon>Neopterygii</taxon>
        <taxon>Teleostei</taxon>
        <taxon>Protacanthopterygii</taxon>
        <taxon>Salmoniformes</taxon>
        <taxon>Salmonidae</taxon>
        <taxon>Coregoninae</taxon>
        <taxon>Coregonus</taxon>
    </lineage>
</organism>
<dbReference type="EMBL" id="JAGTTL010000002">
    <property type="protein sequence ID" value="KAK6326922.1"/>
    <property type="molecule type" value="Genomic_DNA"/>
</dbReference>
<dbReference type="InterPro" id="IPR050160">
    <property type="entry name" value="MHC/Immunoglobulin"/>
</dbReference>
<dbReference type="InterPro" id="IPR036179">
    <property type="entry name" value="Ig-like_dom_sf"/>
</dbReference>
<dbReference type="SMART" id="SM00407">
    <property type="entry name" value="IGc1"/>
    <property type="match status" value="1"/>
</dbReference>
<feature type="signal peptide" evidence="7">
    <location>
        <begin position="1"/>
        <end position="23"/>
    </location>
</feature>
<accession>A0AAN8MGV7</accession>
<dbReference type="Gene3D" id="3.10.320.10">
    <property type="entry name" value="Class II Histocompatibility Antigen, M Beta Chain, Chain B, domain 1"/>
    <property type="match status" value="1"/>
</dbReference>
<evidence type="ECO:0000256" key="2">
    <source>
        <dbReference type="ARBA" id="ARBA00022692"/>
    </source>
</evidence>
<dbReference type="InterPro" id="IPR007110">
    <property type="entry name" value="Ig-like_dom"/>
</dbReference>
<comment type="subcellular location">
    <subcellularLocation>
        <location evidence="1">Membrane</location>
        <topology evidence="1">Single-pass type I membrane protein</topology>
    </subcellularLocation>
</comment>
<sequence length="261" mass="29728">MSVLNFSSIHLVLLFSLSEVVYSSDGNFTHYNLRCVFREVHDIEYIEEFHFNKVMMAWYNSTMDKWTGYTPHGLDLANSFNGDIYDHLARRAAMDILCVANADLVYGYPHNYTVEPYVRLRSVEPFNTRHSSMLVCSAYDFYPKPIRVTWLKNGQEVTSDVTSIEELANGDWTYQIHSHLEYTPTPGERITCMVEHFSLTEPKLCNGDPSIPESERNKMVIGACGLLLGVVFIAAGLIYYRKKSTGLMLVPTSYDRGQSSG</sequence>
<dbReference type="Proteomes" id="UP001356427">
    <property type="component" value="Unassembled WGS sequence"/>
</dbReference>
<dbReference type="PANTHER" id="PTHR19944">
    <property type="entry name" value="MHC CLASS II-RELATED"/>
    <property type="match status" value="1"/>
</dbReference>
<evidence type="ECO:0000256" key="4">
    <source>
        <dbReference type="ARBA" id="ARBA00023157"/>
    </source>
</evidence>
<dbReference type="PANTHER" id="PTHR19944:SF99">
    <property type="entry name" value="HLA CLASS II HISTOCOMPATIBILITY ANTIGEN, DRB1 BETA CHAIN"/>
    <property type="match status" value="1"/>
</dbReference>
<dbReference type="Pfam" id="PF07654">
    <property type="entry name" value="C1-set"/>
    <property type="match status" value="1"/>
</dbReference>
<evidence type="ECO:0000256" key="7">
    <source>
        <dbReference type="SAM" id="SignalP"/>
    </source>
</evidence>
<evidence type="ECO:0000256" key="6">
    <source>
        <dbReference type="SAM" id="Phobius"/>
    </source>
</evidence>
<dbReference type="Gene3D" id="2.60.40.10">
    <property type="entry name" value="Immunoglobulins"/>
    <property type="match status" value="1"/>
</dbReference>
<evidence type="ECO:0000256" key="5">
    <source>
        <dbReference type="ARBA" id="ARBA00023180"/>
    </source>
</evidence>
<keyword evidence="10" id="KW-1185">Reference proteome</keyword>
<dbReference type="InterPro" id="IPR011162">
    <property type="entry name" value="MHC_I/II-like_Ag-recog"/>
</dbReference>
<dbReference type="PROSITE" id="PS50835">
    <property type="entry name" value="IG_LIKE"/>
    <property type="match status" value="1"/>
</dbReference>
<keyword evidence="3 6" id="KW-1133">Transmembrane helix</keyword>